<dbReference type="NCBIfam" id="NF047511">
    <property type="entry name" value="LIC_11959_fam"/>
    <property type="match status" value="1"/>
</dbReference>
<dbReference type="Proteomes" id="UP000231990">
    <property type="component" value="Unassembled WGS sequence"/>
</dbReference>
<sequence>MLGIHSILIFLSFFLAISFATPNLLSNLNADSIESTYRGTISLEEARTLDIKMGLSESTPDFPDKQRLFFQGLEGNYAIFYDWNGHTVYYQYRENKFDRRYRKYVSRLSGGAPYLVSGEYLGVFVFENGVVRRLKKKGQDNLADRKEKYSIPIFQLKEYKELILEEILF</sequence>
<evidence type="ECO:0000313" key="3">
    <source>
        <dbReference type="Proteomes" id="UP000231962"/>
    </source>
</evidence>
<evidence type="ECO:0000313" key="2">
    <source>
        <dbReference type="EMBL" id="PJZ73397.1"/>
    </source>
</evidence>
<organism evidence="2 4">
    <name type="scientific">Leptospira perolatii</name>
    <dbReference type="NCBI Taxonomy" id="2023191"/>
    <lineage>
        <taxon>Bacteria</taxon>
        <taxon>Pseudomonadati</taxon>
        <taxon>Spirochaetota</taxon>
        <taxon>Spirochaetia</taxon>
        <taxon>Leptospirales</taxon>
        <taxon>Leptospiraceae</taxon>
        <taxon>Leptospira</taxon>
    </lineage>
</organism>
<evidence type="ECO:0000313" key="4">
    <source>
        <dbReference type="Proteomes" id="UP000231990"/>
    </source>
</evidence>
<dbReference type="EMBL" id="NPDZ01000005">
    <property type="protein sequence ID" value="PJZ73397.1"/>
    <property type="molecule type" value="Genomic_DNA"/>
</dbReference>
<protein>
    <submittedName>
        <fullName evidence="2">Uncharacterized protein</fullName>
    </submittedName>
</protein>
<dbReference type="OrthoDB" id="336562at2"/>
<evidence type="ECO:0000313" key="1">
    <source>
        <dbReference type="EMBL" id="PJZ70177.1"/>
    </source>
</evidence>
<reference evidence="3 4" key="1">
    <citation type="submission" date="2017-07" db="EMBL/GenBank/DDBJ databases">
        <title>Leptospira spp. isolated from tropical soils.</title>
        <authorList>
            <person name="Thibeaux R."/>
            <person name="Iraola G."/>
            <person name="Ferres I."/>
            <person name="Bierque E."/>
            <person name="Girault D."/>
            <person name="Soupe-Gilbert M.-E."/>
            <person name="Picardeau M."/>
            <person name="Goarant C."/>
        </authorList>
    </citation>
    <scope>NUCLEOTIDE SEQUENCE [LARGE SCALE GENOMIC DNA]</scope>
    <source>
        <strain evidence="2 4">FH1-B-B1</strain>
        <strain evidence="1 3">FH1-B-C1</strain>
    </source>
</reference>
<comment type="caution">
    <text evidence="2">The sequence shown here is derived from an EMBL/GenBank/DDBJ whole genome shotgun (WGS) entry which is preliminary data.</text>
</comment>
<proteinExistence type="predicted"/>
<dbReference type="EMBL" id="NPDY01000005">
    <property type="protein sequence ID" value="PJZ70177.1"/>
    <property type="molecule type" value="Genomic_DNA"/>
</dbReference>
<accession>A0A2M9ZMX7</accession>
<dbReference type="Proteomes" id="UP000231962">
    <property type="component" value="Unassembled WGS sequence"/>
</dbReference>
<keyword evidence="3" id="KW-1185">Reference proteome</keyword>
<dbReference type="AlphaFoldDB" id="A0A2M9ZMX7"/>
<gene>
    <name evidence="1" type="ORF">CH360_07600</name>
    <name evidence="2" type="ORF">CH373_09855</name>
</gene>
<name>A0A2M9ZMX7_9LEPT</name>